<evidence type="ECO:0000259" key="9">
    <source>
        <dbReference type="PROSITE" id="PS50835"/>
    </source>
</evidence>
<dbReference type="Pfam" id="PF07686">
    <property type="entry name" value="V-set"/>
    <property type="match status" value="1"/>
</dbReference>
<dbReference type="GO" id="GO:0038023">
    <property type="term" value="F:signaling receptor activity"/>
    <property type="evidence" value="ECO:0007669"/>
    <property type="project" value="InterPro"/>
</dbReference>
<comment type="caution">
    <text evidence="10">The sequence shown here is derived from an EMBL/GenBank/DDBJ whole genome shotgun (WGS) entry which is preliminary data.</text>
</comment>
<dbReference type="InterPro" id="IPR013783">
    <property type="entry name" value="Ig-like_fold"/>
</dbReference>
<dbReference type="InterPro" id="IPR003598">
    <property type="entry name" value="Ig_sub2"/>
</dbReference>
<dbReference type="SMART" id="SM00409">
    <property type="entry name" value="IG"/>
    <property type="match status" value="1"/>
</dbReference>
<feature type="transmembrane region" description="Helical" evidence="8">
    <location>
        <begin position="6"/>
        <end position="23"/>
    </location>
</feature>
<keyword evidence="4 8" id="KW-1133">Transmembrane helix</keyword>
<name>A0AAD8LLN9_ACIOX</name>
<dbReference type="GO" id="GO:0009897">
    <property type="term" value="C:external side of plasma membrane"/>
    <property type="evidence" value="ECO:0007669"/>
    <property type="project" value="TreeGrafter"/>
</dbReference>
<reference evidence="10" key="1">
    <citation type="submission" date="2022-02" db="EMBL/GenBank/DDBJ databases">
        <title>Atlantic sturgeon de novo genome assembly.</title>
        <authorList>
            <person name="Stock M."/>
            <person name="Klopp C."/>
            <person name="Guiguen Y."/>
            <person name="Cabau C."/>
            <person name="Parinello H."/>
            <person name="Santidrian Yebra-Pimentel E."/>
            <person name="Kuhl H."/>
            <person name="Dirks R.P."/>
            <person name="Guessner J."/>
            <person name="Wuertz S."/>
            <person name="Du K."/>
            <person name="Schartl M."/>
        </authorList>
    </citation>
    <scope>NUCLEOTIDE SEQUENCE</scope>
    <source>
        <strain evidence="10">STURGEONOMICS-FGT-2020</strain>
        <tissue evidence="10">Whole blood</tissue>
    </source>
</reference>
<keyword evidence="11" id="KW-1185">Reference proteome</keyword>
<keyword evidence="3 8" id="KW-0812">Transmembrane</keyword>
<evidence type="ECO:0000313" key="10">
    <source>
        <dbReference type="EMBL" id="KAK1169917.1"/>
    </source>
</evidence>
<dbReference type="SUPFAM" id="SSF48726">
    <property type="entry name" value="Immunoglobulin"/>
    <property type="match status" value="1"/>
</dbReference>
<keyword evidence="6" id="KW-1015">Disulfide bond</keyword>
<dbReference type="InterPro" id="IPR007110">
    <property type="entry name" value="Ig-like_dom"/>
</dbReference>
<keyword evidence="10" id="KW-0675">Receptor</keyword>
<dbReference type="InterPro" id="IPR013106">
    <property type="entry name" value="Ig_V-set"/>
</dbReference>
<comment type="similarity">
    <text evidence="2">Belongs to the CD200R family.</text>
</comment>
<comment type="subcellular location">
    <subcellularLocation>
        <location evidence="1">Membrane</location>
        <topology evidence="1">Single-pass membrane protein</topology>
    </subcellularLocation>
</comment>
<evidence type="ECO:0000256" key="1">
    <source>
        <dbReference type="ARBA" id="ARBA00004167"/>
    </source>
</evidence>
<feature type="domain" description="Ig-like" evidence="9">
    <location>
        <begin position="9"/>
        <end position="127"/>
    </location>
</feature>
<dbReference type="Proteomes" id="UP001230051">
    <property type="component" value="Unassembled WGS sequence"/>
</dbReference>
<dbReference type="InterPro" id="IPR036179">
    <property type="entry name" value="Ig-like_dom_sf"/>
</dbReference>
<dbReference type="AlphaFoldDB" id="A0AAD8LLN9"/>
<dbReference type="EMBL" id="JAGXEW010000007">
    <property type="protein sequence ID" value="KAK1169917.1"/>
    <property type="molecule type" value="Genomic_DNA"/>
</dbReference>
<dbReference type="InterPro" id="IPR040012">
    <property type="entry name" value="CD200R"/>
</dbReference>
<evidence type="ECO:0000256" key="3">
    <source>
        <dbReference type="ARBA" id="ARBA00022692"/>
    </source>
</evidence>
<dbReference type="GO" id="GO:0150077">
    <property type="term" value="P:regulation of neuroinflammatory response"/>
    <property type="evidence" value="ECO:0007669"/>
    <property type="project" value="InterPro"/>
</dbReference>
<dbReference type="PANTHER" id="PTHR21462:SF2">
    <property type="entry name" value="CELL SURFACE GLYCOPROTEIN CD200 RECEPTOR 2"/>
    <property type="match status" value="1"/>
</dbReference>
<dbReference type="Gene3D" id="2.60.40.10">
    <property type="entry name" value="Immunoglobulins"/>
    <property type="match status" value="1"/>
</dbReference>
<keyword evidence="7" id="KW-0325">Glycoprotein</keyword>
<dbReference type="InterPro" id="IPR003599">
    <property type="entry name" value="Ig_sub"/>
</dbReference>
<evidence type="ECO:0000256" key="4">
    <source>
        <dbReference type="ARBA" id="ARBA00022989"/>
    </source>
</evidence>
<gene>
    <name evidence="10" type="ORF">AOXY_G8821</name>
</gene>
<dbReference type="PROSITE" id="PS50835">
    <property type="entry name" value="IG_LIKE"/>
    <property type="match status" value="1"/>
</dbReference>
<organism evidence="10 11">
    <name type="scientific">Acipenser oxyrinchus oxyrinchus</name>
    <dbReference type="NCBI Taxonomy" id="40147"/>
    <lineage>
        <taxon>Eukaryota</taxon>
        <taxon>Metazoa</taxon>
        <taxon>Chordata</taxon>
        <taxon>Craniata</taxon>
        <taxon>Vertebrata</taxon>
        <taxon>Euteleostomi</taxon>
        <taxon>Actinopterygii</taxon>
        <taxon>Chondrostei</taxon>
        <taxon>Acipenseriformes</taxon>
        <taxon>Acipenseridae</taxon>
        <taxon>Acipenser</taxon>
    </lineage>
</organism>
<dbReference type="SMART" id="SM00408">
    <property type="entry name" value="IGc2"/>
    <property type="match status" value="1"/>
</dbReference>
<proteinExistence type="inferred from homology"/>
<evidence type="ECO:0000256" key="8">
    <source>
        <dbReference type="SAM" id="Phobius"/>
    </source>
</evidence>
<protein>
    <submittedName>
        <fullName evidence="10">Cell surface glycoprotein CD200 receptor 1-like</fullName>
    </submittedName>
</protein>
<evidence type="ECO:0000256" key="2">
    <source>
        <dbReference type="ARBA" id="ARBA00008215"/>
    </source>
</evidence>
<evidence type="ECO:0000313" key="11">
    <source>
        <dbReference type="Proteomes" id="UP001230051"/>
    </source>
</evidence>
<feature type="transmembrane region" description="Helical" evidence="8">
    <location>
        <begin position="151"/>
        <end position="170"/>
    </location>
</feature>
<keyword evidence="5 8" id="KW-0472">Membrane</keyword>
<evidence type="ECO:0000256" key="5">
    <source>
        <dbReference type="ARBA" id="ARBA00023136"/>
    </source>
</evidence>
<accession>A0AAD8LLN9</accession>
<evidence type="ECO:0000256" key="7">
    <source>
        <dbReference type="ARBA" id="ARBA00023180"/>
    </source>
</evidence>
<dbReference type="PANTHER" id="PTHR21462">
    <property type="entry name" value="CELL SURFACE GLYCOPROTEIN OX2 RECEPTOR PRECURSOR"/>
    <property type="match status" value="1"/>
</dbReference>
<evidence type="ECO:0000256" key="6">
    <source>
        <dbReference type="ARBA" id="ARBA00023157"/>
    </source>
</evidence>
<sequence length="227" mass="25520">MDSKTWLTPALEILIYLTFLLLSKDHSSRAAVLTSYIGHNTSVGKEVTLQCNSTHLQKIKQITWRKDVFRNNTPLVSCRSNCSYGASVTERIRADPADPAKLQISDVQLSDEGDYTCEVISSQGNFKTIWHLDVEQENNGLTKDSAHQHYIVLYTSLAAIAMFSVSLVIFCTREQMCLSYPSDERHKENDCSSNTRQENSSFIERKNSLYEGIITVKECHISGASNA</sequence>